<reference evidence="5 6" key="1">
    <citation type="submission" date="2019-03" db="EMBL/GenBank/DDBJ databases">
        <title>Genomic Encyclopedia of Archaeal and Bacterial Type Strains, Phase II (KMG-II): from individual species to whole genera.</title>
        <authorList>
            <person name="Goeker M."/>
        </authorList>
    </citation>
    <scope>NUCLEOTIDE SEQUENCE [LARGE SCALE GENOMIC DNA]</scope>
    <source>
        <strain evidence="5 6">DSM 24323</strain>
    </source>
</reference>
<dbReference type="Gene3D" id="3.40.50.2000">
    <property type="entry name" value="Glycogen Phosphorylase B"/>
    <property type="match status" value="2"/>
</dbReference>
<evidence type="ECO:0000256" key="1">
    <source>
        <dbReference type="ARBA" id="ARBA00022676"/>
    </source>
</evidence>
<keyword evidence="6" id="KW-1185">Reference proteome</keyword>
<dbReference type="InterPro" id="IPR001296">
    <property type="entry name" value="Glyco_trans_1"/>
</dbReference>
<keyword evidence="1" id="KW-0328">Glycosyltransferase</keyword>
<evidence type="ECO:0000313" key="6">
    <source>
        <dbReference type="Proteomes" id="UP000295371"/>
    </source>
</evidence>
<dbReference type="InterPro" id="IPR028098">
    <property type="entry name" value="Glyco_trans_4-like_N"/>
</dbReference>
<comment type="caution">
    <text evidence="5">The sequence shown here is derived from an EMBL/GenBank/DDBJ whole genome shotgun (WGS) entry which is preliminary data.</text>
</comment>
<gene>
    <name evidence="5" type="ORF">CLV29_1557</name>
</gene>
<proteinExistence type="predicted"/>
<dbReference type="GO" id="GO:1901137">
    <property type="term" value="P:carbohydrate derivative biosynthetic process"/>
    <property type="evidence" value="ECO:0007669"/>
    <property type="project" value="UniProtKB-ARBA"/>
</dbReference>
<feature type="domain" description="Glycosyltransferase subfamily 4-like N-terminal" evidence="4">
    <location>
        <begin position="14"/>
        <end position="191"/>
    </location>
</feature>
<feature type="domain" description="Glycosyl transferase family 1" evidence="3">
    <location>
        <begin position="202"/>
        <end position="357"/>
    </location>
</feature>
<dbReference type="PANTHER" id="PTHR45947:SF3">
    <property type="entry name" value="SULFOQUINOVOSYL TRANSFERASE SQD2"/>
    <property type="match status" value="1"/>
</dbReference>
<dbReference type="EMBL" id="SOAW01000001">
    <property type="protein sequence ID" value="TDT33921.1"/>
    <property type="molecule type" value="Genomic_DNA"/>
</dbReference>
<sequence length="381" mass="41563">MRILIGTDTYPPTVNGAAQFSRRLAGGLSRRGHEVHVLCPAQTTRSVTTTEPSGVTVHQIGSFPYPPYETFRISRPTAVGPAAGRLLDRLQPEVVHVQDHFLIGRALIRRAASRGIGVVATNHMMAENYFDHVPCPRRLRGIGARWLWADLRRVFARTSVITSPTPKAAELLTRATGLPAVAVSNGIDSERYERARDRAVRPATPTVLFVGRLDPEKRIDDLLRAMALLPEQVPGRLVVVGHGSQRAALRNLAAELGLGADRLEFSGYVDETELLTAYGSAEVFCMPGVAELQSLATLEAMSARLPVVAADAMALPHLVREGENGWLYPPGQVETLAARLTAILSDAETRRLMGKKSSEIVAEHAFGATLDRFEQLYTTVR</sequence>
<protein>
    <submittedName>
        <fullName evidence="5">Glycosyltransferase involved in cell wall biosynthesis</fullName>
    </submittedName>
</protein>
<evidence type="ECO:0000256" key="2">
    <source>
        <dbReference type="ARBA" id="ARBA00022679"/>
    </source>
</evidence>
<dbReference type="GO" id="GO:0016758">
    <property type="term" value="F:hexosyltransferase activity"/>
    <property type="evidence" value="ECO:0007669"/>
    <property type="project" value="TreeGrafter"/>
</dbReference>
<evidence type="ECO:0000259" key="3">
    <source>
        <dbReference type="Pfam" id="PF00534"/>
    </source>
</evidence>
<accession>A0A4R7J8T4</accession>
<evidence type="ECO:0000313" key="5">
    <source>
        <dbReference type="EMBL" id="TDT33921.1"/>
    </source>
</evidence>
<name>A0A4R7J8T4_9ACTN</name>
<evidence type="ECO:0000259" key="4">
    <source>
        <dbReference type="Pfam" id="PF13439"/>
    </source>
</evidence>
<dbReference type="RefSeq" id="WP_133754359.1">
    <property type="nucleotide sequence ID" value="NZ_SOAW01000001.1"/>
</dbReference>
<dbReference type="InterPro" id="IPR050194">
    <property type="entry name" value="Glycosyltransferase_grp1"/>
</dbReference>
<organism evidence="5 6">
    <name type="scientific">Naumannella halotolerans</name>
    <dbReference type="NCBI Taxonomy" id="993414"/>
    <lineage>
        <taxon>Bacteria</taxon>
        <taxon>Bacillati</taxon>
        <taxon>Actinomycetota</taxon>
        <taxon>Actinomycetes</taxon>
        <taxon>Propionibacteriales</taxon>
        <taxon>Propionibacteriaceae</taxon>
        <taxon>Naumannella</taxon>
    </lineage>
</organism>
<dbReference type="AlphaFoldDB" id="A0A4R7J8T4"/>
<dbReference type="PANTHER" id="PTHR45947">
    <property type="entry name" value="SULFOQUINOVOSYL TRANSFERASE SQD2"/>
    <property type="match status" value="1"/>
</dbReference>
<dbReference type="Proteomes" id="UP000295371">
    <property type="component" value="Unassembled WGS sequence"/>
</dbReference>
<keyword evidence="2 5" id="KW-0808">Transferase</keyword>
<dbReference type="Pfam" id="PF13439">
    <property type="entry name" value="Glyco_transf_4"/>
    <property type="match status" value="1"/>
</dbReference>
<dbReference type="SUPFAM" id="SSF53756">
    <property type="entry name" value="UDP-Glycosyltransferase/glycogen phosphorylase"/>
    <property type="match status" value="1"/>
</dbReference>
<dbReference type="OrthoDB" id="9787111at2"/>
<dbReference type="Pfam" id="PF00534">
    <property type="entry name" value="Glycos_transf_1"/>
    <property type="match status" value="1"/>
</dbReference>